<dbReference type="RefSeq" id="WP_144234731.1">
    <property type="nucleotide sequence ID" value="NZ_CP039543.1"/>
</dbReference>
<comment type="subunit">
    <text evidence="1">Binds to the N-terminal domain of the chaperone ClpA.</text>
</comment>
<keyword evidence="6" id="KW-1185">Reference proteome</keyword>
<accession>A0A6P1ZII0</accession>
<dbReference type="Gene3D" id="3.30.1390.10">
    <property type="match status" value="1"/>
</dbReference>
<gene>
    <name evidence="1" type="primary">clpS</name>
    <name evidence="4" type="ORF">DQK91_07195</name>
    <name evidence="3" type="ORF">E8L03_04770</name>
</gene>
<dbReference type="EMBL" id="CP039543">
    <property type="protein sequence ID" value="QJT08281.1"/>
    <property type="molecule type" value="Genomic_DNA"/>
</dbReference>
<dbReference type="AlphaFoldDB" id="A0A6P1ZII0"/>
<evidence type="ECO:0000313" key="4">
    <source>
        <dbReference type="EMBL" id="TVM35172.1"/>
    </source>
</evidence>
<dbReference type="Pfam" id="PF02617">
    <property type="entry name" value="ClpS"/>
    <property type="match status" value="1"/>
</dbReference>
<dbReference type="SUPFAM" id="SSF54736">
    <property type="entry name" value="ClpS-like"/>
    <property type="match status" value="1"/>
</dbReference>
<dbReference type="PANTHER" id="PTHR33473:SF19">
    <property type="entry name" value="ATP-DEPENDENT CLP PROTEASE ADAPTER PROTEIN CLPS"/>
    <property type="match status" value="1"/>
</dbReference>
<feature type="domain" description="Adaptor protein ClpS core" evidence="2">
    <location>
        <begin position="22"/>
        <end position="99"/>
    </location>
</feature>
<dbReference type="GO" id="GO:0008233">
    <property type="term" value="F:peptidase activity"/>
    <property type="evidence" value="ECO:0007669"/>
    <property type="project" value="UniProtKB-KW"/>
</dbReference>
<dbReference type="OrthoDB" id="9796121at2"/>
<dbReference type="InterPro" id="IPR014719">
    <property type="entry name" value="Ribosomal_bL12_C/ClpS-like"/>
</dbReference>
<evidence type="ECO:0000256" key="1">
    <source>
        <dbReference type="HAMAP-Rule" id="MF_00302"/>
    </source>
</evidence>
<dbReference type="Proteomes" id="UP000434052">
    <property type="component" value="Unassembled WGS sequence"/>
</dbReference>
<reference evidence="3 6" key="2">
    <citation type="submission" date="2019-04" db="EMBL/GenBank/DDBJ databases">
        <title>Isolation and culture of sulfate reducing bacteria from the cold seep of the South China Sea.</title>
        <authorList>
            <person name="Sun C."/>
            <person name="Liu R."/>
        </authorList>
    </citation>
    <scope>NUCLEOTIDE SEQUENCE [LARGE SCALE GENOMIC DNA]</scope>
    <source>
        <strain evidence="3 6">CS1</strain>
    </source>
</reference>
<sequence length="104" mass="11947">MTTPNKRPEFEPEIGLEDEVGEPRKYKVLLHNDDYTTMDFVVQVLIEVFRKSETEATHIMLTIHEKGVGTCGIYPAEVAETKINEVHTRARREGFPLRASMEEV</sequence>
<dbReference type="EMBL" id="QMIF01000003">
    <property type="protein sequence ID" value="TVM35172.1"/>
    <property type="molecule type" value="Genomic_DNA"/>
</dbReference>
<dbReference type="HAMAP" id="MF_00302">
    <property type="entry name" value="ClpS"/>
    <property type="match status" value="1"/>
</dbReference>
<evidence type="ECO:0000259" key="2">
    <source>
        <dbReference type="Pfam" id="PF02617"/>
    </source>
</evidence>
<name>A0A6P1ZII0_9BACT</name>
<dbReference type="GO" id="GO:0006508">
    <property type="term" value="P:proteolysis"/>
    <property type="evidence" value="ECO:0007669"/>
    <property type="project" value="UniProtKB-UniRule"/>
</dbReference>
<evidence type="ECO:0000313" key="3">
    <source>
        <dbReference type="EMBL" id="QJT08281.1"/>
    </source>
</evidence>
<evidence type="ECO:0000313" key="6">
    <source>
        <dbReference type="Proteomes" id="UP000503251"/>
    </source>
</evidence>
<comment type="function">
    <text evidence="1">Involved in the modulation of the specificity of the ClpAP-mediated ATP-dependent protein degradation.</text>
</comment>
<dbReference type="InterPro" id="IPR022935">
    <property type="entry name" value="ClpS"/>
</dbReference>
<dbReference type="PANTHER" id="PTHR33473">
    <property type="entry name" value="ATP-DEPENDENT CLP PROTEASE ADAPTER PROTEIN CLPS1, CHLOROPLASTIC"/>
    <property type="match status" value="1"/>
</dbReference>
<dbReference type="FunFam" id="3.30.1390.10:FF:000002">
    <property type="entry name" value="ATP-dependent Clp protease adapter protein ClpS"/>
    <property type="match status" value="1"/>
</dbReference>
<dbReference type="Proteomes" id="UP000503251">
    <property type="component" value="Chromosome"/>
</dbReference>
<dbReference type="GO" id="GO:0030163">
    <property type="term" value="P:protein catabolic process"/>
    <property type="evidence" value="ECO:0007669"/>
    <property type="project" value="InterPro"/>
</dbReference>
<keyword evidence="4" id="KW-0378">Hydrolase</keyword>
<evidence type="ECO:0000313" key="5">
    <source>
        <dbReference type="Proteomes" id="UP000434052"/>
    </source>
</evidence>
<dbReference type="InterPro" id="IPR003769">
    <property type="entry name" value="ClpS_core"/>
</dbReference>
<keyword evidence="4" id="KW-0645">Protease</keyword>
<protein>
    <recommendedName>
        <fullName evidence="1">ATP-dependent Clp protease adapter protein ClpS</fullName>
    </recommendedName>
</protein>
<proteinExistence type="inferred from homology"/>
<reference evidence="4 5" key="1">
    <citation type="submission" date="2018-06" db="EMBL/GenBank/DDBJ databases">
        <title>Complete genome of Desulfovibrio marinus P48SEP.</title>
        <authorList>
            <person name="Crispim J.S."/>
            <person name="Vidigal P.M.P."/>
            <person name="Silva L.C.F."/>
            <person name="Araujo L.C."/>
            <person name="Laguardia C.N."/>
            <person name="Dias R.S."/>
            <person name="Sousa M.P."/>
            <person name="Paula S.O."/>
            <person name="Silva C."/>
        </authorList>
    </citation>
    <scope>NUCLEOTIDE SEQUENCE [LARGE SCALE GENOMIC DNA]</scope>
    <source>
        <strain evidence="4 5">P48SEP</strain>
    </source>
</reference>
<organism evidence="4 5">
    <name type="scientific">Oceanidesulfovibrio marinus</name>
    <dbReference type="NCBI Taxonomy" id="370038"/>
    <lineage>
        <taxon>Bacteria</taxon>
        <taxon>Pseudomonadati</taxon>
        <taxon>Thermodesulfobacteriota</taxon>
        <taxon>Desulfovibrionia</taxon>
        <taxon>Desulfovibrionales</taxon>
        <taxon>Desulfovibrionaceae</taxon>
        <taxon>Oceanidesulfovibrio</taxon>
    </lineage>
</organism>
<comment type="similarity">
    <text evidence="1">Belongs to the ClpS family.</text>
</comment>